<feature type="region of interest" description="Disordered" evidence="1">
    <location>
        <begin position="1"/>
        <end position="27"/>
    </location>
</feature>
<accession>A0A9W9RA32</accession>
<reference evidence="2" key="1">
    <citation type="submission" date="2022-12" db="EMBL/GenBank/DDBJ databases">
        <authorList>
            <person name="Petersen C."/>
        </authorList>
    </citation>
    <scope>NUCLEOTIDE SEQUENCE</scope>
    <source>
        <strain evidence="2">IBT 3081</strain>
    </source>
</reference>
<sequence>MSTPPPPNDIRYPLPASPHPQGKSQEKAFNNERFTPAEYHVRVPTWSSGHHATDPHRAELSAPLVTVFKRKTMVE</sequence>
<dbReference type="GeneID" id="81467891"/>
<dbReference type="Proteomes" id="UP001147752">
    <property type="component" value="Unassembled WGS sequence"/>
</dbReference>
<dbReference type="AlphaFoldDB" id="A0A9W9RA32"/>
<evidence type="ECO:0000256" key="1">
    <source>
        <dbReference type="SAM" id="MobiDB-lite"/>
    </source>
</evidence>
<gene>
    <name evidence="2" type="ORF">N7517_010985</name>
</gene>
<evidence type="ECO:0000313" key="2">
    <source>
        <dbReference type="EMBL" id="KAJ5356376.1"/>
    </source>
</evidence>
<organism evidence="2 3">
    <name type="scientific">Penicillium concentricum</name>
    <dbReference type="NCBI Taxonomy" id="293559"/>
    <lineage>
        <taxon>Eukaryota</taxon>
        <taxon>Fungi</taxon>
        <taxon>Dikarya</taxon>
        <taxon>Ascomycota</taxon>
        <taxon>Pezizomycotina</taxon>
        <taxon>Eurotiomycetes</taxon>
        <taxon>Eurotiomycetidae</taxon>
        <taxon>Eurotiales</taxon>
        <taxon>Aspergillaceae</taxon>
        <taxon>Penicillium</taxon>
    </lineage>
</organism>
<comment type="caution">
    <text evidence="2">The sequence shown here is derived from an EMBL/GenBank/DDBJ whole genome shotgun (WGS) entry which is preliminary data.</text>
</comment>
<reference evidence="2" key="2">
    <citation type="journal article" date="2023" name="IMA Fungus">
        <title>Comparative genomic study of the Penicillium genus elucidates a diverse pangenome and 15 lateral gene transfer events.</title>
        <authorList>
            <person name="Petersen C."/>
            <person name="Sorensen T."/>
            <person name="Nielsen M.R."/>
            <person name="Sondergaard T.E."/>
            <person name="Sorensen J.L."/>
            <person name="Fitzpatrick D.A."/>
            <person name="Frisvad J.C."/>
            <person name="Nielsen K.L."/>
        </authorList>
    </citation>
    <scope>NUCLEOTIDE SEQUENCE</scope>
    <source>
        <strain evidence="2">IBT 3081</strain>
    </source>
</reference>
<dbReference type="RefSeq" id="XP_056574523.1">
    <property type="nucleotide sequence ID" value="XM_056728708.1"/>
</dbReference>
<dbReference type="EMBL" id="JAPZBT010000006">
    <property type="protein sequence ID" value="KAJ5356376.1"/>
    <property type="molecule type" value="Genomic_DNA"/>
</dbReference>
<protein>
    <submittedName>
        <fullName evidence="2">Uncharacterized protein</fullName>
    </submittedName>
</protein>
<name>A0A9W9RA32_9EURO</name>
<keyword evidence="3" id="KW-1185">Reference proteome</keyword>
<proteinExistence type="predicted"/>
<evidence type="ECO:0000313" key="3">
    <source>
        <dbReference type="Proteomes" id="UP001147752"/>
    </source>
</evidence>